<dbReference type="GO" id="GO:0008420">
    <property type="term" value="F:RNA polymerase II CTD heptapeptide repeat phosphatase activity"/>
    <property type="evidence" value="ECO:0007669"/>
    <property type="project" value="UniProtKB-UniRule"/>
</dbReference>
<gene>
    <name evidence="10" type="ORF">SmJEL517_g00288</name>
</gene>
<dbReference type="OrthoDB" id="10249888at2759"/>
<dbReference type="EMBL" id="QEAO01000001">
    <property type="protein sequence ID" value="TPX38281.1"/>
    <property type="molecule type" value="Genomic_DNA"/>
</dbReference>
<dbReference type="STRING" id="1806994.A0A507CFL0"/>
<dbReference type="CDD" id="cd07521">
    <property type="entry name" value="HAD_FCP1-like"/>
    <property type="match status" value="1"/>
</dbReference>
<dbReference type="Pfam" id="PF00533">
    <property type="entry name" value="BRCT"/>
    <property type="match status" value="1"/>
</dbReference>
<feature type="compositionally biased region" description="Basic and acidic residues" evidence="7">
    <location>
        <begin position="643"/>
        <end position="653"/>
    </location>
</feature>
<dbReference type="InterPro" id="IPR011947">
    <property type="entry name" value="FCP1_euk"/>
</dbReference>
<comment type="function">
    <text evidence="6">This promotes the activity of RNA polymerase II.</text>
</comment>
<dbReference type="CDD" id="cd17729">
    <property type="entry name" value="BRCT_CTDP1"/>
    <property type="match status" value="1"/>
</dbReference>
<feature type="compositionally biased region" description="Low complexity" evidence="7">
    <location>
        <begin position="336"/>
        <end position="357"/>
    </location>
</feature>
<evidence type="ECO:0000259" key="8">
    <source>
        <dbReference type="PROSITE" id="PS50172"/>
    </source>
</evidence>
<dbReference type="PANTHER" id="PTHR23081">
    <property type="entry name" value="RNA POLYMERASE II CTD PHOSPHATASE"/>
    <property type="match status" value="1"/>
</dbReference>
<evidence type="ECO:0000256" key="7">
    <source>
        <dbReference type="SAM" id="MobiDB-lite"/>
    </source>
</evidence>
<keyword evidence="3 6" id="KW-0539">Nucleus</keyword>
<keyword evidence="11" id="KW-1185">Reference proteome</keyword>
<evidence type="ECO:0000256" key="4">
    <source>
        <dbReference type="ARBA" id="ARBA00047761"/>
    </source>
</evidence>
<keyword evidence="2 6" id="KW-0378">Hydrolase</keyword>
<dbReference type="EC" id="3.1.3.16" evidence="6"/>
<organism evidence="10 11">
    <name type="scientific">Synchytrium microbalum</name>
    <dbReference type="NCBI Taxonomy" id="1806994"/>
    <lineage>
        <taxon>Eukaryota</taxon>
        <taxon>Fungi</taxon>
        <taxon>Fungi incertae sedis</taxon>
        <taxon>Chytridiomycota</taxon>
        <taxon>Chytridiomycota incertae sedis</taxon>
        <taxon>Chytridiomycetes</taxon>
        <taxon>Synchytriales</taxon>
        <taxon>Synchytriaceae</taxon>
        <taxon>Synchytrium</taxon>
    </lineage>
</organism>
<comment type="subcellular location">
    <subcellularLocation>
        <location evidence="1 6">Nucleus</location>
    </subcellularLocation>
</comment>
<evidence type="ECO:0000313" key="10">
    <source>
        <dbReference type="EMBL" id="TPX38281.1"/>
    </source>
</evidence>
<comment type="catalytic activity">
    <reaction evidence="4 6">
        <text>O-phospho-L-seryl-[protein] + H2O = L-seryl-[protein] + phosphate</text>
        <dbReference type="Rhea" id="RHEA:20629"/>
        <dbReference type="Rhea" id="RHEA-COMP:9863"/>
        <dbReference type="Rhea" id="RHEA-COMP:11604"/>
        <dbReference type="ChEBI" id="CHEBI:15377"/>
        <dbReference type="ChEBI" id="CHEBI:29999"/>
        <dbReference type="ChEBI" id="CHEBI:43474"/>
        <dbReference type="ChEBI" id="CHEBI:83421"/>
        <dbReference type="EC" id="3.1.3.16"/>
    </reaction>
</comment>
<dbReference type="GeneID" id="42001515"/>
<dbReference type="PANTHER" id="PTHR23081:SF36">
    <property type="entry name" value="RNA POLYMERASE II SUBUNIT A C-TERMINAL DOMAIN PHOSPHATASE"/>
    <property type="match status" value="1"/>
</dbReference>
<dbReference type="Gene3D" id="3.40.50.1000">
    <property type="entry name" value="HAD superfamily/HAD-like"/>
    <property type="match status" value="1"/>
</dbReference>
<dbReference type="InterPro" id="IPR036412">
    <property type="entry name" value="HAD-like_sf"/>
</dbReference>
<comment type="caution">
    <text evidence="10">The sequence shown here is derived from an EMBL/GenBank/DDBJ whole genome shotgun (WGS) entry which is preliminary data.</text>
</comment>
<feature type="domain" description="FCP1 homology" evidence="9">
    <location>
        <begin position="60"/>
        <end position="239"/>
    </location>
</feature>
<feature type="compositionally biased region" description="Acidic residues" evidence="7">
    <location>
        <begin position="616"/>
        <end position="625"/>
    </location>
</feature>
<name>A0A507CFL0_9FUNG</name>
<dbReference type="InterPro" id="IPR036420">
    <property type="entry name" value="BRCT_dom_sf"/>
</dbReference>
<evidence type="ECO:0000256" key="3">
    <source>
        <dbReference type="ARBA" id="ARBA00023242"/>
    </source>
</evidence>
<evidence type="ECO:0000256" key="6">
    <source>
        <dbReference type="RuleBase" id="RU366066"/>
    </source>
</evidence>
<comment type="catalytic activity">
    <reaction evidence="5 6">
        <text>O-phospho-L-threonyl-[protein] + H2O = L-threonyl-[protein] + phosphate</text>
        <dbReference type="Rhea" id="RHEA:47004"/>
        <dbReference type="Rhea" id="RHEA-COMP:11060"/>
        <dbReference type="Rhea" id="RHEA-COMP:11605"/>
        <dbReference type="ChEBI" id="CHEBI:15377"/>
        <dbReference type="ChEBI" id="CHEBI:30013"/>
        <dbReference type="ChEBI" id="CHEBI:43474"/>
        <dbReference type="ChEBI" id="CHEBI:61977"/>
        <dbReference type="EC" id="3.1.3.16"/>
    </reaction>
</comment>
<dbReference type="SMART" id="SM00577">
    <property type="entry name" value="CPDc"/>
    <property type="match status" value="1"/>
</dbReference>
<dbReference type="InterPro" id="IPR004274">
    <property type="entry name" value="FCP1_dom"/>
</dbReference>
<dbReference type="PROSITE" id="PS50172">
    <property type="entry name" value="BRCT"/>
    <property type="match status" value="1"/>
</dbReference>
<feature type="domain" description="BRCT" evidence="8">
    <location>
        <begin position="407"/>
        <end position="513"/>
    </location>
</feature>
<dbReference type="InterPro" id="IPR039189">
    <property type="entry name" value="Fcp1"/>
</dbReference>
<dbReference type="InterPro" id="IPR001357">
    <property type="entry name" value="BRCT_dom"/>
</dbReference>
<dbReference type="RefSeq" id="XP_031027995.1">
    <property type="nucleotide sequence ID" value="XM_031166218.1"/>
</dbReference>
<accession>A0A507CFL0</accession>
<dbReference type="Gene3D" id="3.40.50.10190">
    <property type="entry name" value="BRCT domain"/>
    <property type="match status" value="1"/>
</dbReference>
<protein>
    <recommendedName>
        <fullName evidence="6">RNA polymerase II subunit A C-terminal domain phosphatase</fullName>
        <ecNumber evidence="6">3.1.3.16</ecNumber>
    </recommendedName>
</protein>
<evidence type="ECO:0000256" key="5">
    <source>
        <dbReference type="ARBA" id="ARBA00048336"/>
    </source>
</evidence>
<dbReference type="Proteomes" id="UP000319731">
    <property type="component" value="Unassembled WGS sequence"/>
</dbReference>
<reference evidence="10 11" key="1">
    <citation type="journal article" date="2019" name="Sci. Rep.">
        <title>Comparative genomics of chytrid fungi reveal insights into the obligate biotrophic and pathogenic lifestyle of Synchytrium endobioticum.</title>
        <authorList>
            <person name="van de Vossenberg B.T.L.H."/>
            <person name="Warris S."/>
            <person name="Nguyen H.D.T."/>
            <person name="van Gent-Pelzer M.P.E."/>
            <person name="Joly D.L."/>
            <person name="van de Geest H.C."/>
            <person name="Bonants P.J.M."/>
            <person name="Smith D.S."/>
            <person name="Levesque C.A."/>
            <person name="van der Lee T.A.J."/>
        </authorList>
    </citation>
    <scope>NUCLEOTIDE SEQUENCE [LARGE SCALE GENOMIC DNA]</scope>
    <source>
        <strain evidence="10 11">JEL517</strain>
    </source>
</reference>
<dbReference type="SMART" id="SM00292">
    <property type="entry name" value="BRCT"/>
    <property type="match status" value="1"/>
</dbReference>
<dbReference type="GO" id="GO:0005634">
    <property type="term" value="C:nucleus"/>
    <property type="evidence" value="ECO:0007669"/>
    <property type="project" value="UniProtKB-SubCell"/>
</dbReference>
<dbReference type="AlphaFoldDB" id="A0A507CFL0"/>
<evidence type="ECO:0000256" key="2">
    <source>
        <dbReference type="ARBA" id="ARBA00022801"/>
    </source>
</evidence>
<feature type="region of interest" description="Disordered" evidence="7">
    <location>
        <begin position="315"/>
        <end position="361"/>
    </location>
</feature>
<dbReference type="InterPro" id="IPR023214">
    <property type="entry name" value="HAD_sf"/>
</dbReference>
<evidence type="ECO:0000313" key="11">
    <source>
        <dbReference type="Proteomes" id="UP000319731"/>
    </source>
</evidence>
<dbReference type="SUPFAM" id="SSF52113">
    <property type="entry name" value="BRCT domain"/>
    <property type="match status" value="1"/>
</dbReference>
<dbReference type="PROSITE" id="PS50969">
    <property type="entry name" value="FCP1"/>
    <property type="match status" value="1"/>
</dbReference>
<dbReference type="SUPFAM" id="SSF56784">
    <property type="entry name" value="HAD-like"/>
    <property type="match status" value="1"/>
</dbReference>
<evidence type="ECO:0000256" key="1">
    <source>
        <dbReference type="ARBA" id="ARBA00004123"/>
    </source>
</evidence>
<proteinExistence type="predicted"/>
<feature type="region of interest" description="Disordered" evidence="7">
    <location>
        <begin position="584"/>
        <end position="653"/>
    </location>
</feature>
<sequence length="653" mass="71983">MAAVDGCTHQTVFRGLCAVCGSVVVDDKRQRFNVAHNTKGVYVDEEEAKRLQKEAATNYHKTKRLPLILDLDLTIIQACVEKDTIEEWKADPSNPNYPALSDPLTLTTFTLAEAGAHTYYVKLRPGGRKFLDSVSKLYELHIYTMGTEPYARAVAHFLDPTGVVFADRILSRDTSGSNMVKSIDRLFPYGHEMVVVVDDRADVWNHLDNVLKVMPFDFFKSVGDVNAPMIAAAQQLENIDKVAYTALQFSALPRIQPFVFALQGENPSEKLSGLTDTDRNTVAEAAADQAGDDDKARESRIRHAVEAVEDENLTRLESAKPLKRAAMSLQKSTKDSSSSSSNSNNSNSNGNGTPNGSRHPSVEPAILVEDDQELKYVQKALSIVHDTYFRLYDAGYMPNVPNIMRAMRKTVFAGCSILFSSVIPITQKQPELHEMYRLAEEFGATIVRDLPPPSLGFKGITHVVAGKACLRREGVGTDKVIRAMKAGVPVVRVDWLTKSAFRWRREPIQHYLHDTKAPLRDLSPSSKPLYLSEDELVAQGAVNTNSSIDIALEVPNTLKNALWDVDGAAIDISAMDAELQAALDAETTTEDESSEAESNGAEVHSREQSVANGNESNDDWEDDFDAAFKETIASTKRPASLHSDSDHEQRGGL</sequence>
<dbReference type="Pfam" id="PF03031">
    <property type="entry name" value="NIF"/>
    <property type="match status" value="1"/>
</dbReference>
<dbReference type="NCBIfam" id="TIGR02250">
    <property type="entry name" value="FCP1_euk"/>
    <property type="match status" value="1"/>
</dbReference>
<evidence type="ECO:0000259" key="9">
    <source>
        <dbReference type="PROSITE" id="PS50969"/>
    </source>
</evidence>